<reference evidence="3" key="1">
    <citation type="submission" date="2023-03" db="EMBL/GenBank/DDBJ databases">
        <title>Andean soil-derived lignocellulolytic bacterial consortium as a source of novel taxa and putative plastic-active enzymes.</title>
        <authorList>
            <person name="Diaz-Garcia L."/>
            <person name="Chuvochina M."/>
            <person name="Feuerriegel G."/>
            <person name="Bunk B."/>
            <person name="Sproer C."/>
            <person name="Streit W.R."/>
            <person name="Rodriguez L.M."/>
            <person name="Overmann J."/>
            <person name="Jimenez D.J."/>
        </authorList>
    </citation>
    <scope>NUCLEOTIDE SEQUENCE</scope>
    <source>
        <strain evidence="3">MAG 2441</strain>
    </source>
</reference>
<evidence type="ECO:0000256" key="1">
    <source>
        <dbReference type="SAM" id="MobiDB-lite"/>
    </source>
</evidence>
<keyword evidence="2" id="KW-0812">Transmembrane</keyword>
<dbReference type="Proteomes" id="UP001178662">
    <property type="component" value="Chromosome"/>
</dbReference>
<evidence type="ECO:0000256" key="2">
    <source>
        <dbReference type="SAM" id="Phobius"/>
    </source>
</evidence>
<name>A0AA95JGF0_9BACL</name>
<evidence type="ECO:0000313" key="3">
    <source>
        <dbReference type="EMBL" id="WEK54880.1"/>
    </source>
</evidence>
<keyword evidence="2" id="KW-0472">Membrane</keyword>
<feature type="transmembrane region" description="Helical" evidence="2">
    <location>
        <begin position="27"/>
        <end position="49"/>
    </location>
</feature>
<keyword evidence="4" id="KW-1185">Reference proteome</keyword>
<feature type="region of interest" description="Disordered" evidence="1">
    <location>
        <begin position="1"/>
        <end position="20"/>
    </location>
</feature>
<evidence type="ECO:0000313" key="4">
    <source>
        <dbReference type="Proteomes" id="UP001178662"/>
    </source>
</evidence>
<dbReference type="Pfam" id="PF08113">
    <property type="entry name" value="CoxIIa"/>
    <property type="match status" value="1"/>
</dbReference>
<accession>A0AA95JGF0</accession>
<protein>
    <submittedName>
        <fullName evidence="3">Cytochrome c oxidase subunit 2A</fullName>
    </submittedName>
</protein>
<sequence length="52" mass="5846">MRDEPGAAKPEDKKPVNPEEHSLKGTFVSVMILGAFLIVSWLGVFMLFIDRQ</sequence>
<dbReference type="AlphaFoldDB" id="A0AA95JGF0"/>
<proteinExistence type="predicted"/>
<dbReference type="InterPro" id="IPR012538">
    <property type="entry name" value="Cyt_c_oxidase_su2a"/>
</dbReference>
<gene>
    <name evidence="3" type="ORF">P0Y55_02020</name>
</gene>
<keyword evidence="2" id="KW-1133">Transmembrane helix</keyword>
<dbReference type="EMBL" id="CP119317">
    <property type="protein sequence ID" value="WEK54880.1"/>
    <property type="molecule type" value="Genomic_DNA"/>
</dbReference>
<organism evidence="3 4">
    <name type="scientific">Candidatus Cohnella colombiensis</name>
    <dbReference type="NCBI Taxonomy" id="3121368"/>
    <lineage>
        <taxon>Bacteria</taxon>
        <taxon>Bacillati</taxon>
        <taxon>Bacillota</taxon>
        <taxon>Bacilli</taxon>
        <taxon>Bacillales</taxon>
        <taxon>Paenibacillaceae</taxon>
        <taxon>Cohnella</taxon>
    </lineage>
</organism>